<comment type="caution">
    <text evidence="1">The sequence shown here is derived from an EMBL/GenBank/DDBJ whole genome shotgun (WGS) entry which is preliminary data.</text>
</comment>
<dbReference type="RefSeq" id="WP_148782369.1">
    <property type="nucleotide sequence ID" value="NZ_VNHU01000004.1"/>
</dbReference>
<evidence type="ECO:0000313" key="1">
    <source>
        <dbReference type="EMBL" id="TYP74251.1"/>
    </source>
</evidence>
<organism evidence="1 2">
    <name type="scientific">Aquimarina intermedia</name>
    <dbReference type="NCBI Taxonomy" id="350814"/>
    <lineage>
        <taxon>Bacteria</taxon>
        <taxon>Pseudomonadati</taxon>
        <taxon>Bacteroidota</taxon>
        <taxon>Flavobacteriia</taxon>
        <taxon>Flavobacteriales</taxon>
        <taxon>Flavobacteriaceae</taxon>
        <taxon>Aquimarina</taxon>
    </lineage>
</organism>
<dbReference type="Proteomes" id="UP000324376">
    <property type="component" value="Unassembled WGS sequence"/>
</dbReference>
<dbReference type="OrthoDB" id="1431622at2"/>
<dbReference type="EMBL" id="VNHU01000004">
    <property type="protein sequence ID" value="TYP74251.1"/>
    <property type="molecule type" value="Genomic_DNA"/>
</dbReference>
<reference evidence="1 2" key="1">
    <citation type="submission" date="2019-07" db="EMBL/GenBank/DDBJ databases">
        <title>Genomic Encyclopedia of Archaeal and Bacterial Type Strains, Phase II (KMG-II): from individual species to whole genera.</title>
        <authorList>
            <person name="Goeker M."/>
        </authorList>
    </citation>
    <scope>NUCLEOTIDE SEQUENCE [LARGE SCALE GENOMIC DNA]</scope>
    <source>
        <strain evidence="1 2">DSM 17527</strain>
    </source>
</reference>
<proteinExistence type="predicted"/>
<accession>A0A5S5C4A6</accession>
<keyword evidence="2" id="KW-1185">Reference proteome</keyword>
<evidence type="ECO:0000313" key="2">
    <source>
        <dbReference type="Proteomes" id="UP000324376"/>
    </source>
</evidence>
<dbReference type="AlphaFoldDB" id="A0A5S5C4A6"/>
<name>A0A5S5C4A6_9FLAO</name>
<gene>
    <name evidence="1" type="ORF">BD809_10469</name>
</gene>
<sequence length="134" mass="16081">MRTEMEMEDKEVKSFHLEVMNWKTNLQALGVELYFLKKLLASKAFEPTVPNLYELLERFNTKLKDIEKASSVLYEKLHQHENQLGGLMECDTISCDHYYNKNHKKMKYIYKDFCKMFNQQKNEIYKVTANILKQ</sequence>
<protein>
    <submittedName>
        <fullName evidence="1">Uncharacterized protein</fullName>
    </submittedName>
</protein>